<gene>
    <name evidence="1" type="ORF">F1189_18215</name>
</gene>
<name>A0A5M6IS40_9PROT</name>
<accession>A0A5M6IS40</accession>
<comment type="caution">
    <text evidence="1">The sequence shown here is derived from an EMBL/GenBank/DDBJ whole genome shotgun (WGS) entry which is preliminary data.</text>
</comment>
<keyword evidence="2" id="KW-1185">Reference proteome</keyword>
<dbReference type="EMBL" id="VWPK01000029">
    <property type="protein sequence ID" value="KAA5610707.1"/>
    <property type="molecule type" value="Genomic_DNA"/>
</dbReference>
<proteinExistence type="predicted"/>
<dbReference type="OrthoDB" id="118340at2"/>
<sequence length="385" mass="41558">MPALTRAVTRVLAGPYCRGVAAMTHRLLRGRSGPRAFDRVVVVAALGKNNGITSGARRQWATLRACGIEAELLDATPALRNPLFRIPHQPGSAYVFHSAGPQSGVLVGAVLPHVATAWRIGYWAWELPDPPPEWLGYERNFHEIWTPSGFSQASLARGLACPVEIVPHHIPARAARRRAEDAPFTVLVMADSRSSWERKNPEGALRAFRAAFGTSAAARLVLKLTGWPQDVLAFEQRFAGLLEGGNVEVVRGHLDAAALARLYCRADVLLSLHRAEGYGLPMAEAMAWGVPVVATGWSGNLDFMDDSDSCLVPYRLVPVSDSAAIYRGSTWAEPDLDAAAAALRRLAEDPAFHARLASAAFRRACAVTPRFPFPLPEAAPAPAMA</sequence>
<dbReference type="PANTHER" id="PTHR46656:SF3">
    <property type="entry name" value="PUTATIVE-RELATED"/>
    <property type="match status" value="1"/>
</dbReference>
<dbReference type="Proteomes" id="UP000325255">
    <property type="component" value="Unassembled WGS sequence"/>
</dbReference>
<dbReference type="CDD" id="cd01635">
    <property type="entry name" value="Glycosyltransferase_GTB-type"/>
    <property type="match status" value="1"/>
</dbReference>
<dbReference type="AlphaFoldDB" id="A0A5M6IS40"/>
<dbReference type="Pfam" id="PF20706">
    <property type="entry name" value="GT4-conflict"/>
    <property type="match status" value="1"/>
</dbReference>
<dbReference type="PANTHER" id="PTHR46656">
    <property type="entry name" value="PUTATIVE-RELATED"/>
    <property type="match status" value="1"/>
</dbReference>
<evidence type="ECO:0000313" key="2">
    <source>
        <dbReference type="Proteomes" id="UP000325255"/>
    </source>
</evidence>
<dbReference type="GO" id="GO:0016740">
    <property type="term" value="F:transferase activity"/>
    <property type="evidence" value="ECO:0007669"/>
    <property type="project" value="UniProtKB-KW"/>
</dbReference>
<dbReference type="Gene3D" id="3.40.50.2000">
    <property type="entry name" value="Glycogen Phosphorylase B"/>
    <property type="match status" value="1"/>
</dbReference>
<organism evidence="1 2">
    <name type="scientific">Rhodovastum atsumiense</name>
    <dbReference type="NCBI Taxonomy" id="504468"/>
    <lineage>
        <taxon>Bacteria</taxon>
        <taxon>Pseudomonadati</taxon>
        <taxon>Pseudomonadota</taxon>
        <taxon>Alphaproteobacteria</taxon>
        <taxon>Acetobacterales</taxon>
        <taxon>Acetobacteraceae</taxon>
        <taxon>Rhodovastum</taxon>
    </lineage>
</organism>
<reference evidence="1 2" key="1">
    <citation type="submission" date="2019-09" db="EMBL/GenBank/DDBJ databases">
        <title>Genome sequence of Rhodovastum atsumiense, a diverse member of the Acetobacteraceae family of non-sulfur purple photosynthetic bacteria.</title>
        <authorList>
            <person name="Meyer T."/>
            <person name="Kyndt J."/>
        </authorList>
    </citation>
    <scope>NUCLEOTIDE SEQUENCE [LARGE SCALE GENOMIC DNA]</scope>
    <source>
        <strain evidence="1 2">DSM 21279</strain>
    </source>
</reference>
<evidence type="ECO:0000313" key="1">
    <source>
        <dbReference type="EMBL" id="KAA5610707.1"/>
    </source>
</evidence>
<protein>
    <submittedName>
        <fullName evidence="1">Glycosyltransferase</fullName>
    </submittedName>
</protein>
<dbReference type="RefSeq" id="WP_150042293.1">
    <property type="nucleotide sequence ID" value="NZ_OW485601.1"/>
</dbReference>
<keyword evidence="1" id="KW-0808">Transferase</keyword>
<dbReference type="SUPFAM" id="SSF53756">
    <property type="entry name" value="UDP-Glycosyltransferase/glycogen phosphorylase"/>
    <property type="match status" value="1"/>
</dbReference>